<dbReference type="PRINTS" id="PR01727">
    <property type="entry name" value="DNABINDINGHU"/>
</dbReference>
<accession>A0A5E4S1J5</accession>
<dbReference type="SUPFAM" id="SSF47729">
    <property type="entry name" value="IHF-like DNA-binding proteins"/>
    <property type="match status" value="1"/>
</dbReference>
<evidence type="ECO:0000313" key="5">
    <source>
        <dbReference type="EMBL" id="VVD68534.1"/>
    </source>
</evidence>
<dbReference type="PANTHER" id="PTHR33175:SF3">
    <property type="entry name" value="DNA-BINDING PROTEIN HU-BETA"/>
    <property type="match status" value="1"/>
</dbReference>
<dbReference type="GO" id="GO:0030527">
    <property type="term" value="F:structural constituent of chromatin"/>
    <property type="evidence" value="ECO:0007669"/>
    <property type="project" value="InterPro"/>
</dbReference>
<proteinExistence type="inferred from homology"/>
<evidence type="ECO:0000313" key="6">
    <source>
        <dbReference type="Proteomes" id="UP000343335"/>
    </source>
</evidence>
<name>A0A5E4S1J5_9BURK</name>
<dbReference type="InterPro" id="IPR010992">
    <property type="entry name" value="IHF-like_DNA-bd_dom_sf"/>
</dbReference>
<evidence type="ECO:0000256" key="2">
    <source>
        <dbReference type="ARBA" id="ARBA00023067"/>
    </source>
</evidence>
<keyword evidence="3 5" id="KW-0238">DNA-binding</keyword>
<comment type="similarity">
    <text evidence="1 4">Belongs to the bacterial histone-like protein family.</text>
</comment>
<keyword evidence="2" id="KW-0226">DNA condensation</keyword>
<dbReference type="EMBL" id="CABPSA010000001">
    <property type="protein sequence ID" value="VVD68534.1"/>
    <property type="molecule type" value="Genomic_DNA"/>
</dbReference>
<dbReference type="Proteomes" id="UP000343335">
    <property type="component" value="Unassembled WGS sequence"/>
</dbReference>
<protein>
    <submittedName>
        <fullName evidence="5">DNA-binding protein HU</fullName>
    </submittedName>
</protein>
<dbReference type="GO" id="GO:0003677">
    <property type="term" value="F:DNA binding"/>
    <property type="evidence" value="ECO:0007669"/>
    <property type="project" value="UniProtKB-KW"/>
</dbReference>
<organism evidence="5 6">
    <name type="scientific">Pandoraea commovens</name>
    <dbReference type="NCBI Taxonomy" id="2508289"/>
    <lineage>
        <taxon>Bacteria</taxon>
        <taxon>Pseudomonadati</taxon>
        <taxon>Pseudomonadota</taxon>
        <taxon>Betaproteobacteria</taxon>
        <taxon>Burkholderiales</taxon>
        <taxon>Burkholderiaceae</taxon>
        <taxon>Pandoraea</taxon>
    </lineage>
</organism>
<dbReference type="PROSITE" id="PS00045">
    <property type="entry name" value="HISTONE_LIKE"/>
    <property type="match status" value="1"/>
</dbReference>
<sequence length="94" mass="9763">MNKSQLIEAVAKNAEQTKAQAAQSVDAVLDAIRIGLQEDGDVSLSGFGTFGVSQRDARTGRNPATGEAIEIAASKAVKFKAGKTLKDAVNTPAF</sequence>
<evidence type="ECO:0000256" key="4">
    <source>
        <dbReference type="RuleBase" id="RU003939"/>
    </source>
</evidence>
<dbReference type="SMART" id="SM00411">
    <property type="entry name" value="BHL"/>
    <property type="match status" value="1"/>
</dbReference>
<reference evidence="5 6" key="1">
    <citation type="submission" date="2019-08" db="EMBL/GenBank/DDBJ databases">
        <authorList>
            <person name="Peeters C."/>
        </authorList>
    </citation>
    <scope>NUCLEOTIDE SEQUENCE [LARGE SCALE GENOMIC DNA]</scope>
    <source>
        <strain evidence="5 6">LMG 31010</strain>
    </source>
</reference>
<dbReference type="GO" id="GO:0030261">
    <property type="term" value="P:chromosome condensation"/>
    <property type="evidence" value="ECO:0007669"/>
    <property type="project" value="UniProtKB-KW"/>
</dbReference>
<dbReference type="CDD" id="cd13831">
    <property type="entry name" value="HU"/>
    <property type="match status" value="1"/>
</dbReference>
<dbReference type="Gene3D" id="4.10.520.10">
    <property type="entry name" value="IHF-like DNA-binding proteins"/>
    <property type="match status" value="1"/>
</dbReference>
<dbReference type="PANTHER" id="PTHR33175">
    <property type="entry name" value="DNA-BINDING PROTEIN HU"/>
    <property type="match status" value="1"/>
</dbReference>
<evidence type="ECO:0000256" key="1">
    <source>
        <dbReference type="ARBA" id="ARBA00010529"/>
    </source>
</evidence>
<evidence type="ECO:0000256" key="3">
    <source>
        <dbReference type="ARBA" id="ARBA00023125"/>
    </source>
</evidence>
<dbReference type="RefSeq" id="WP_150662827.1">
    <property type="nucleotide sequence ID" value="NZ_CABPSA010000001.1"/>
</dbReference>
<dbReference type="Pfam" id="PF00216">
    <property type="entry name" value="Bac_DNA_binding"/>
    <property type="match status" value="1"/>
</dbReference>
<dbReference type="InterPro" id="IPR020816">
    <property type="entry name" value="Histone-like_DNA-bd_CS"/>
</dbReference>
<dbReference type="OrthoDB" id="9799835at2"/>
<gene>
    <name evidence="5" type="ORF">PCO31010_00487</name>
</gene>
<dbReference type="GO" id="GO:0005829">
    <property type="term" value="C:cytosol"/>
    <property type="evidence" value="ECO:0007669"/>
    <property type="project" value="TreeGrafter"/>
</dbReference>
<dbReference type="AlphaFoldDB" id="A0A5E4S1J5"/>
<dbReference type="InterPro" id="IPR000119">
    <property type="entry name" value="Hist_DNA-bd"/>
</dbReference>